<evidence type="ECO:0000259" key="2">
    <source>
        <dbReference type="Pfam" id="PF14368"/>
    </source>
</evidence>
<proteinExistence type="predicted"/>
<protein>
    <recommendedName>
        <fullName evidence="2">Bifunctional inhibitor/plant lipid transfer protein/seed storage helical domain-containing protein</fullName>
    </recommendedName>
</protein>
<feature type="signal peptide" evidence="1">
    <location>
        <begin position="1"/>
        <end position="32"/>
    </location>
</feature>
<dbReference type="Proteomes" id="UP001187471">
    <property type="component" value="Unassembled WGS sequence"/>
</dbReference>
<keyword evidence="1" id="KW-0732">Signal</keyword>
<sequence length="224" mass="25630">MMILEKRRRTVVAMVLLVLTLLSMWDVKMASAAPSPAECEEEQRLGINACLPVSFYQQPPAACCERVRVSNGECICPAISPRLASRIGNDRFVRLVRGCGRSFPPRGKYYRSSMNDELCWQLDLLTYTFLVSYVIKQSDVNQFPRNGRKLDVIEDLNASFSDARADSSWNLKDRTEEKTKIKVENTKSCFVVSCIKKLFSPWHWHNTALIAINDADLSMHFHYL</sequence>
<name>A0AA88UL40_9ASTE</name>
<dbReference type="Gene3D" id="1.10.110.10">
    <property type="entry name" value="Plant lipid-transfer and hydrophobic proteins"/>
    <property type="match status" value="1"/>
</dbReference>
<dbReference type="InterPro" id="IPR016140">
    <property type="entry name" value="Bifunc_inhib/LTP/seed_store"/>
</dbReference>
<dbReference type="InterPro" id="IPR036312">
    <property type="entry name" value="Bifun_inhib/LTP/seed_sf"/>
</dbReference>
<feature type="chain" id="PRO_5041744496" description="Bifunctional inhibitor/plant lipid transfer protein/seed storage helical domain-containing protein" evidence="1">
    <location>
        <begin position="33"/>
        <end position="224"/>
    </location>
</feature>
<reference evidence="3" key="1">
    <citation type="submission" date="2022-12" db="EMBL/GenBank/DDBJ databases">
        <title>Draft genome assemblies for two species of Escallonia (Escalloniales).</title>
        <authorList>
            <person name="Chanderbali A."/>
            <person name="Dervinis C."/>
            <person name="Anghel I."/>
            <person name="Soltis D."/>
            <person name="Soltis P."/>
            <person name="Zapata F."/>
        </authorList>
    </citation>
    <scope>NUCLEOTIDE SEQUENCE</scope>
    <source>
        <strain evidence="3">UCBG92.1500</strain>
        <tissue evidence="3">Leaf</tissue>
    </source>
</reference>
<gene>
    <name evidence="3" type="ORF">RJ640_000497</name>
</gene>
<organism evidence="3 4">
    <name type="scientific">Escallonia rubra</name>
    <dbReference type="NCBI Taxonomy" id="112253"/>
    <lineage>
        <taxon>Eukaryota</taxon>
        <taxon>Viridiplantae</taxon>
        <taxon>Streptophyta</taxon>
        <taxon>Embryophyta</taxon>
        <taxon>Tracheophyta</taxon>
        <taxon>Spermatophyta</taxon>
        <taxon>Magnoliopsida</taxon>
        <taxon>eudicotyledons</taxon>
        <taxon>Gunneridae</taxon>
        <taxon>Pentapetalae</taxon>
        <taxon>asterids</taxon>
        <taxon>campanulids</taxon>
        <taxon>Escalloniales</taxon>
        <taxon>Escalloniaceae</taxon>
        <taxon>Escallonia</taxon>
    </lineage>
</organism>
<dbReference type="SUPFAM" id="SSF47699">
    <property type="entry name" value="Bifunctional inhibitor/lipid-transfer protein/seed storage 2S albumin"/>
    <property type="match status" value="1"/>
</dbReference>
<dbReference type="PANTHER" id="PTHR33286:SF32">
    <property type="entry name" value="BIFUNCTIONAL INHIBITOR_PLANT LIPID TRANSFER PROTEIN_SEED STORAGE HELICAL DOMAIN-CONTAINING PROTEIN"/>
    <property type="match status" value="1"/>
</dbReference>
<dbReference type="AlphaFoldDB" id="A0AA88UL40"/>
<dbReference type="Pfam" id="PF14368">
    <property type="entry name" value="LTP_2"/>
    <property type="match status" value="1"/>
</dbReference>
<evidence type="ECO:0000313" key="3">
    <source>
        <dbReference type="EMBL" id="KAK2979277.1"/>
    </source>
</evidence>
<evidence type="ECO:0000313" key="4">
    <source>
        <dbReference type="Proteomes" id="UP001187471"/>
    </source>
</evidence>
<keyword evidence="4" id="KW-1185">Reference proteome</keyword>
<evidence type="ECO:0000256" key="1">
    <source>
        <dbReference type="SAM" id="SignalP"/>
    </source>
</evidence>
<accession>A0AA88UL40</accession>
<comment type="caution">
    <text evidence="3">The sequence shown here is derived from an EMBL/GenBank/DDBJ whole genome shotgun (WGS) entry which is preliminary data.</text>
</comment>
<dbReference type="EMBL" id="JAVXUO010001773">
    <property type="protein sequence ID" value="KAK2979277.1"/>
    <property type="molecule type" value="Genomic_DNA"/>
</dbReference>
<feature type="domain" description="Bifunctional inhibitor/plant lipid transfer protein/seed storage helical" evidence="2">
    <location>
        <begin position="21"/>
        <end position="105"/>
    </location>
</feature>
<dbReference type="PANTHER" id="PTHR33286">
    <property type="entry name" value="BIFUNCTIONAL INHIBITOR/LIPID-TRANSFER PROTEIN/SEED STORAGE 2S ALBUMIN SUPERFAMILY PROTEIN"/>
    <property type="match status" value="1"/>
</dbReference>